<protein>
    <submittedName>
        <fullName evidence="1">Uncharacterized protein</fullName>
    </submittedName>
</protein>
<accession>A0A445MHR7</accession>
<reference evidence="1" key="1">
    <citation type="journal article" date="2018" name="Data Brief">
        <title>Genome sequence data from 17 accessions of Ensete ventricosum, a staple food crop for millions in Ethiopia.</title>
        <authorList>
            <person name="Yemataw Z."/>
            <person name="Muzemil S."/>
            <person name="Ambachew D."/>
            <person name="Tripathi L."/>
            <person name="Tesfaye K."/>
            <person name="Chala A."/>
            <person name="Farbos A."/>
            <person name="O'Neill P."/>
            <person name="Moore K."/>
            <person name="Grant M."/>
            <person name="Studholme D.J."/>
        </authorList>
    </citation>
    <scope>NUCLEOTIDE SEQUENCE [LARGE SCALE GENOMIC DNA]</scope>
    <source>
        <tissue evidence="1">Leaf</tissue>
    </source>
</reference>
<dbReference type="AlphaFoldDB" id="A0A445MHR7"/>
<dbReference type="EMBL" id="KV876021">
    <property type="protein sequence ID" value="RZR73790.1"/>
    <property type="molecule type" value="Genomic_DNA"/>
</dbReference>
<organism evidence="1">
    <name type="scientific">Ensete ventricosum</name>
    <name type="common">Abyssinian banana</name>
    <name type="synonym">Musa ensete</name>
    <dbReference type="NCBI Taxonomy" id="4639"/>
    <lineage>
        <taxon>Eukaryota</taxon>
        <taxon>Viridiplantae</taxon>
        <taxon>Streptophyta</taxon>
        <taxon>Embryophyta</taxon>
        <taxon>Tracheophyta</taxon>
        <taxon>Spermatophyta</taxon>
        <taxon>Magnoliopsida</taxon>
        <taxon>Liliopsida</taxon>
        <taxon>Zingiberales</taxon>
        <taxon>Musaceae</taxon>
        <taxon>Ensete</taxon>
    </lineage>
</organism>
<gene>
    <name evidence="1" type="ORF">BHM03_00028127</name>
</gene>
<sequence>MLEGGPTAEQPNDCLGKEMPTAHHTLRLGGQLPLPPHGDGNTSAPTSSRYWQLFNDMRFSPSGADTGHPVIFAEAFLRLTPQVQALVPMMQTIVSLIPQLVQQMTLLQQSSSVAQLTLFTAPHDLLMRPMTELSAPDFQCWETTAEASHCAIVLRWYRGIKSIRPICPQLPCIIIPHPTNIPKTEYWT</sequence>
<name>A0A445MHR7_ENSVE</name>
<evidence type="ECO:0000313" key="1">
    <source>
        <dbReference type="EMBL" id="RZR73790.1"/>
    </source>
</evidence>
<dbReference type="Proteomes" id="UP000290560">
    <property type="component" value="Unassembled WGS sequence"/>
</dbReference>
<proteinExistence type="predicted"/>